<proteinExistence type="predicted"/>
<feature type="chain" id="PRO_5043652122" evidence="1">
    <location>
        <begin position="19"/>
        <end position="91"/>
    </location>
</feature>
<comment type="caution">
    <text evidence="2">The sequence shown here is derived from an EMBL/GenBank/DDBJ whole genome shotgun (WGS) entry which is preliminary data.</text>
</comment>
<name>A0AAV4PNW2_9ARAC</name>
<accession>A0AAV4PNW2</accession>
<feature type="signal peptide" evidence="1">
    <location>
        <begin position="1"/>
        <end position="18"/>
    </location>
</feature>
<reference evidence="2 3" key="1">
    <citation type="submission" date="2021-06" db="EMBL/GenBank/DDBJ databases">
        <title>Caerostris darwini draft genome.</title>
        <authorList>
            <person name="Kono N."/>
            <person name="Arakawa K."/>
        </authorList>
    </citation>
    <scope>NUCLEOTIDE SEQUENCE [LARGE SCALE GENOMIC DNA]</scope>
</reference>
<evidence type="ECO:0000256" key="1">
    <source>
        <dbReference type="SAM" id="SignalP"/>
    </source>
</evidence>
<organism evidence="2 3">
    <name type="scientific">Caerostris darwini</name>
    <dbReference type="NCBI Taxonomy" id="1538125"/>
    <lineage>
        <taxon>Eukaryota</taxon>
        <taxon>Metazoa</taxon>
        <taxon>Ecdysozoa</taxon>
        <taxon>Arthropoda</taxon>
        <taxon>Chelicerata</taxon>
        <taxon>Arachnida</taxon>
        <taxon>Araneae</taxon>
        <taxon>Araneomorphae</taxon>
        <taxon>Entelegynae</taxon>
        <taxon>Araneoidea</taxon>
        <taxon>Araneidae</taxon>
        <taxon>Caerostris</taxon>
    </lineage>
</organism>
<dbReference type="EMBL" id="BPLQ01003103">
    <property type="protein sequence ID" value="GIX98018.1"/>
    <property type="molecule type" value="Genomic_DNA"/>
</dbReference>
<dbReference type="AlphaFoldDB" id="A0AAV4PNW2"/>
<sequence>MMNLSTLLLVLCITGSASMSFGNIARMLLTNLSSERGVRRSRVSVLDKMSVLIGTVVDEIGVLQLRACAKDRSEDLKHVLKDLGVRANCPF</sequence>
<gene>
    <name evidence="2" type="ORF">CDAR_297601</name>
</gene>
<keyword evidence="1" id="KW-0732">Signal</keyword>
<keyword evidence="3" id="KW-1185">Reference proteome</keyword>
<evidence type="ECO:0000313" key="2">
    <source>
        <dbReference type="EMBL" id="GIX98018.1"/>
    </source>
</evidence>
<dbReference type="Proteomes" id="UP001054837">
    <property type="component" value="Unassembled WGS sequence"/>
</dbReference>
<protein>
    <submittedName>
        <fullName evidence="2">Uncharacterized protein</fullName>
    </submittedName>
</protein>
<evidence type="ECO:0000313" key="3">
    <source>
        <dbReference type="Proteomes" id="UP001054837"/>
    </source>
</evidence>